<evidence type="ECO:0000313" key="2">
    <source>
        <dbReference type="Proteomes" id="UP000187203"/>
    </source>
</evidence>
<keyword evidence="2" id="KW-1185">Reference proteome</keyword>
<accession>A0A1R3GI55</accession>
<dbReference type="EMBL" id="AWUE01022491">
    <property type="protein sequence ID" value="OMO57729.1"/>
    <property type="molecule type" value="Genomic_DNA"/>
</dbReference>
<dbReference type="Proteomes" id="UP000187203">
    <property type="component" value="Unassembled WGS sequence"/>
</dbReference>
<sequence>MAMKKKIVEALTYFARSRFTKKAPVKEFRRWSNGDGGERGEAVSGGLKRKIGVRFRE</sequence>
<dbReference type="AlphaFoldDB" id="A0A1R3GI55"/>
<gene>
    <name evidence="1" type="ORF">COLO4_35134</name>
</gene>
<evidence type="ECO:0000313" key="1">
    <source>
        <dbReference type="EMBL" id="OMO57729.1"/>
    </source>
</evidence>
<name>A0A1R3GI55_9ROSI</name>
<proteinExistence type="predicted"/>
<comment type="caution">
    <text evidence="1">The sequence shown here is derived from an EMBL/GenBank/DDBJ whole genome shotgun (WGS) entry which is preliminary data.</text>
</comment>
<reference evidence="2" key="1">
    <citation type="submission" date="2013-09" db="EMBL/GenBank/DDBJ databases">
        <title>Corchorus olitorius genome sequencing.</title>
        <authorList>
            <person name="Alam M."/>
            <person name="Haque M.S."/>
            <person name="Islam M.S."/>
            <person name="Emdad E.M."/>
            <person name="Islam M.M."/>
            <person name="Ahmed B."/>
            <person name="Halim A."/>
            <person name="Hossen Q.M.M."/>
            <person name="Hossain M.Z."/>
            <person name="Ahmed R."/>
            <person name="Khan M.M."/>
            <person name="Islam R."/>
            <person name="Rashid M.M."/>
            <person name="Khan S.A."/>
            <person name="Rahman M.S."/>
            <person name="Alam M."/>
            <person name="Yahiya A.S."/>
            <person name="Khan M.S."/>
            <person name="Azam M.S."/>
            <person name="Haque T."/>
            <person name="Lashkar M.Z.H."/>
            <person name="Akhand A.I."/>
            <person name="Morshed G."/>
            <person name="Roy S."/>
            <person name="Uddin K.S."/>
            <person name="Rabeya T."/>
            <person name="Hossain A.S."/>
            <person name="Chowdhury A."/>
            <person name="Snigdha A.R."/>
            <person name="Mortoza M.S."/>
            <person name="Matin S.A."/>
            <person name="Hoque S.M.E."/>
            <person name="Islam M.K."/>
            <person name="Roy D.K."/>
            <person name="Haider R."/>
            <person name="Moosa M.M."/>
            <person name="Elias S.M."/>
            <person name="Hasan A.M."/>
            <person name="Jahan S."/>
            <person name="Shafiuddin M."/>
            <person name="Mahmood N."/>
            <person name="Shommy N.S."/>
        </authorList>
    </citation>
    <scope>NUCLEOTIDE SEQUENCE [LARGE SCALE GENOMIC DNA]</scope>
    <source>
        <strain evidence="2">cv. O-4</strain>
    </source>
</reference>
<protein>
    <submittedName>
        <fullName evidence="1">ABC transporter C family member 9</fullName>
    </submittedName>
</protein>
<organism evidence="1 2">
    <name type="scientific">Corchorus olitorius</name>
    <dbReference type="NCBI Taxonomy" id="93759"/>
    <lineage>
        <taxon>Eukaryota</taxon>
        <taxon>Viridiplantae</taxon>
        <taxon>Streptophyta</taxon>
        <taxon>Embryophyta</taxon>
        <taxon>Tracheophyta</taxon>
        <taxon>Spermatophyta</taxon>
        <taxon>Magnoliopsida</taxon>
        <taxon>eudicotyledons</taxon>
        <taxon>Gunneridae</taxon>
        <taxon>Pentapetalae</taxon>
        <taxon>rosids</taxon>
        <taxon>malvids</taxon>
        <taxon>Malvales</taxon>
        <taxon>Malvaceae</taxon>
        <taxon>Grewioideae</taxon>
        <taxon>Apeibeae</taxon>
        <taxon>Corchorus</taxon>
    </lineage>
</organism>